<evidence type="ECO:0000313" key="7">
    <source>
        <dbReference type="EMBL" id="GAB1291632.1"/>
    </source>
</evidence>
<evidence type="ECO:0000259" key="5">
    <source>
        <dbReference type="Pfam" id="PF11935"/>
    </source>
</evidence>
<comment type="caution">
    <text evidence="7">The sequence shown here is derived from an EMBL/GenBank/DDBJ whole genome shotgun (WGS) entry which is preliminary data.</text>
</comment>
<proteinExistence type="predicted"/>
<feature type="region of interest" description="Disordered" evidence="4">
    <location>
        <begin position="411"/>
        <end position="468"/>
    </location>
</feature>
<dbReference type="InterPro" id="IPR032460">
    <property type="entry name" value="Symplekin/Pta1_N"/>
</dbReference>
<dbReference type="SUPFAM" id="SSF48371">
    <property type="entry name" value="ARM repeat"/>
    <property type="match status" value="1"/>
</dbReference>
<dbReference type="Pfam" id="PF12295">
    <property type="entry name" value="Symplekin_C"/>
    <property type="match status" value="1"/>
</dbReference>
<keyword evidence="8" id="KW-1185">Reference proteome</keyword>
<dbReference type="InterPro" id="IPR021850">
    <property type="entry name" value="Symplekin/Pta1"/>
</dbReference>
<feature type="compositionally biased region" description="Basic and acidic residues" evidence="4">
    <location>
        <begin position="425"/>
        <end position="438"/>
    </location>
</feature>
<feature type="domain" description="Symplekin C-terminal" evidence="6">
    <location>
        <begin position="940"/>
        <end position="992"/>
    </location>
</feature>
<keyword evidence="3" id="KW-0539">Nucleus</keyword>
<keyword evidence="2" id="KW-0507">mRNA processing</keyword>
<reference evidence="7 8" key="1">
    <citation type="submission" date="2024-08" db="EMBL/GenBank/DDBJ databases">
        <title>The draft genome of Apodemus speciosus.</title>
        <authorList>
            <person name="Nabeshima K."/>
            <person name="Suzuki S."/>
            <person name="Onuma M."/>
        </authorList>
    </citation>
    <scope>NUCLEOTIDE SEQUENCE [LARGE SCALE GENOMIC DNA]</scope>
    <source>
        <strain evidence="7">IB14-021</strain>
    </source>
</reference>
<evidence type="ECO:0000256" key="2">
    <source>
        <dbReference type="ARBA" id="ARBA00022664"/>
    </source>
</evidence>
<evidence type="ECO:0000259" key="6">
    <source>
        <dbReference type="Pfam" id="PF12295"/>
    </source>
</evidence>
<dbReference type="InterPro" id="IPR022075">
    <property type="entry name" value="Symplekin_C"/>
</dbReference>
<dbReference type="Pfam" id="PF11935">
    <property type="entry name" value="SYMPK_PTA1_N"/>
    <property type="match status" value="1"/>
</dbReference>
<dbReference type="Gene3D" id="1.25.10.10">
    <property type="entry name" value="Leucine-rich Repeat Variant"/>
    <property type="match status" value="1"/>
</dbReference>
<dbReference type="InterPro" id="IPR011989">
    <property type="entry name" value="ARM-like"/>
</dbReference>
<feature type="compositionally biased region" description="Polar residues" evidence="4">
    <location>
        <begin position="456"/>
        <end position="468"/>
    </location>
</feature>
<dbReference type="PANTHER" id="PTHR15245:SF20">
    <property type="entry name" value="SYMPLEKIN"/>
    <property type="match status" value="1"/>
</dbReference>
<feature type="domain" description="Symplekin/Pta1 N-terminal" evidence="5">
    <location>
        <begin position="165"/>
        <end position="421"/>
    </location>
</feature>
<name>A0ABQ0EX47_APOSI</name>
<dbReference type="InterPro" id="IPR016024">
    <property type="entry name" value="ARM-type_fold"/>
</dbReference>
<sequence>MESLTAVMASSSGDSVTRRSVALQFFTQEEGPGIDGMSTSERVVDLLNQAALITNDSKITVLKQVQELIINKDPTLLDNFLDEIIAFQADKSIEVRKFVIGFIEEAWVSLCSPGCPETCSDQAVLQHRDLPASASSVLGLKVKRDIELLLKLIANLNMLLRDENVNVVKKAILTMTQLYKVALQLVCAKPVEVRTASDVELQLQKVGSCRVGLRVQREWMVKSRVISDLQEACWDMVSSMAGEIILLLDSDNDGIRTHAIKFVEGLIVTLSPRMADSEVPRRQEHDISLDRIPRDHPYIQYNVLWEEGKAALEQLLKFMVHPAISSINLTTALGSLANIARQRPMFMSEVIQAYETLHANLPPTLAKSQVSSVRKNLKLHLLSVLKHPASLEFQAQITTLLVDLGTPQAEIARNMPSSKDSRKRPRDDADSTLKKMKLEPNLGEDDEDKDLEPGPSGTSKASAQISGQSDTDITAEFLQPLLTPDNVANLVLISMVYLPETMPASFQAIYTPVESAGTEAQIKHLARLMATQMTAAGLGPGVEQTKQCKEEPKEEKAVKPESVLIKRRLSVQGQAISVVGSQSTMSPLEEEVPQAKRRPEPIIPVTQPRLAGAGGRKKIFRLSDVLKPLTDAQVEAMKLGAVKRILRAEKAVACSGAAQVRVKILASLVTQFDSGFKAEVLAFILEDARARLDLAFAWLYQEYSAYLAAGASGTPDKYEDCLICLLSGLQEKPDQKDGIFTKVVLEAPLITESALEVIRKYCEDESRAYLGMSTLGDLIFKRPSRQFQYLHVLLDLSSHEKDRVRSQALLFIKRMYEKEQLREYVEKFALNYLQLLVHPNPPSVLFGADKDTENHKLIHELAAVYTEAIADIKRTVLRVIEQPIRGMGMNSPELLLLVENCPKGAETLVTRCLHSLTDKVPPSPELVKRVRDLYHKRLPDVRFLIPVLNGLEKKEVIQALPKLIKLNPIVVKEVFNRLLGTQHELLIALHNMTP</sequence>
<organism evidence="7 8">
    <name type="scientific">Apodemus speciosus</name>
    <name type="common">Large Japanese field mouse</name>
    <dbReference type="NCBI Taxonomy" id="105296"/>
    <lineage>
        <taxon>Eukaryota</taxon>
        <taxon>Metazoa</taxon>
        <taxon>Chordata</taxon>
        <taxon>Craniata</taxon>
        <taxon>Vertebrata</taxon>
        <taxon>Euteleostomi</taxon>
        <taxon>Mammalia</taxon>
        <taxon>Eutheria</taxon>
        <taxon>Euarchontoglires</taxon>
        <taxon>Glires</taxon>
        <taxon>Rodentia</taxon>
        <taxon>Myomorpha</taxon>
        <taxon>Muroidea</taxon>
        <taxon>Muridae</taxon>
        <taxon>Murinae</taxon>
        <taxon>Apodemus</taxon>
    </lineage>
</organism>
<dbReference type="PANTHER" id="PTHR15245">
    <property type="entry name" value="SYMPLEKIN-RELATED"/>
    <property type="match status" value="1"/>
</dbReference>
<evidence type="ECO:0000256" key="3">
    <source>
        <dbReference type="ARBA" id="ARBA00023242"/>
    </source>
</evidence>
<evidence type="ECO:0000256" key="4">
    <source>
        <dbReference type="SAM" id="MobiDB-lite"/>
    </source>
</evidence>
<dbReference type="EMBL" id="BAAFST010000007">
    <property type="protein sequence ID" value="GAB1291632.1"/>
    <property type="molecule type" value="Genomic_DNA"/>
</dbReference>
<dbReference type="Proteomes" id="UP001623349">
    <property type="component" value="Unassembled WGS sequence"/>
</dbReference>
<evidence type="ECO:0000313" key="8">
    <source>
        <dbReference type="Proteomes" id="UP001623349"/>
    </source>
</evidence>
<comment type="subcellular location">
    <subcellularLocation>
        <location evidence="1">Nucleus</location>
    </subcellularLocation>
</comment>
<gene>
    <name evidence="7" type="ORF">APTSU1_000686200</name>
</gene>
<accession>A0ABQ0EX47</accession>
<protein>
    <submittedName>
        <fullName evidence="7">Symplekin</fullName>
    </submittedName>
</protein>
<evidence type="ECO:0000256" key="1">
    <source>
        <dbReference type="ARBA" id="ARBA00004123"/>
    </source>
</evidence>